<reference evidence="3" key="1">
    <citation type="journal article" date="2014" name="Int. J. Syst. Evol. Microbiol.">
        <title>Complete genome sequence of Corynebacterium casei LMG S-19264T (=DSM 44701T), isolated from a smear-ripened cheese.</title>
        <authorList>
            <consortium name="US DOE Joint Genome Institute (JGI-PGF)"/>
            <person name="Walter F."/>
            <person name="Albersmeier A."/>
            <person name="Kalinowski J."/>
            <person name="Ruckert C."/>
        </authorList>
    </citation>
    <scope>NUCLEOTIDE SEQUENCE</scope>
    <source>
        <strain evidence="3">VKM Ac-2007</strain>
    </source>
</reference>
<sequence length="342" mass="37697">MSDTDDLDRRFAAIASQTDQDERRRMSDTAAKEWSNLPRNRRRRRRWITVLAACVLVAGAGVVVAYRPEVVTQVRDALAEQLSDTGGLSLGAIPEETMTVDAVPPSVSPFEGSPAKDYAEGVKGLVMPPATTRGGLSRKDVAAALKRTRDMLAASHLDRRTLMGGRPTALVRLLDPELRPWFLKNLDRRKPGNDSNTRYWVTSLAPKAAELATDVIKVNGRTKYSAFREDGRTGIRITVNYLFVYAVQRPGQPESVTRVISHNMGELLAYRENGALVVWPVEWNSGTVTGVRCDVQDGFVHPFYEDSAPDKEVVEATGAPLDPYDLDHDSGDDNSCRAASRS</sequence>
<keyword evidence="2" id="KW-1133">Transmembrane helix</keyword>
<protein>
    <submittedName>
        <fullName evidence="3">Uncharacterized protein</fullName>
    </submittedName>
</protein>
<organism evidence="3 4">
    <name type="scientific">Streptosporangium carneum</name>
    <dbReference type="NCBI Taxonomy" id="47481"/>
    <lineage>
        <taxon>Bacteria</taxon>
        <taxon>Bacillati</taxon>
        <taxon>Actinomycetota</taxon>
        <taxon>Actinomycetes</taxon>
        <taxon>Streptosporangiales</taxon>
        <taxon>Streptosporangiaceae</taxon>
        <taxon>Streptosporangium</taxon>
    </lineage>
</organism>
<evidence type="ECO:0000313" key="4">
    <source>
        <dbReference type="Proteomes" id="UP001143474"/>
    </source>
</evidence>
<dbReference type="RefSeq" id="WP_271218634.1">
    <property type="nucleotide sequence ID" value="NZ_BAAAVD010000042.1"/>
</dbReference>
<dbReference type="EMBL" id="BSEV01000007">
    <property type="protein sequence ID" value="GLK10195.1"/>
    <property type="molecule type" value="Genomic_DNA"/>
</dbReference>
<comment type="caution">
    <text evidence="3">The sequence shown here is derived from an EMBL/GenBank/DDBJ whole genome shotgun (WGS) entry which is preliminary data.</text>
</comment>
<keyword evidence="2" id="KW-0812">Transmembrane</keyword>
<accession>A0A9W6MDR6</accession>
<keyword evidence="4" id="KW-1185">Reference proteome</keyword>
<dbReference type="Proteomes" id="UP001143474">
    <property type="component" value="Unassembled WGS sequence"/>
</dbReference>
<feature type="compositionally biased region" description="Basic and acidic residues" evidence="1">
    <location>
        <begin position="325"/>
        <end position="335"/>
    </location>
</feature>
<keyword evidence="2" id="KW-0472">Membrane</keyword>
<evidence type="ECO:0000256" key="1">
    <source>
        <dbReference type="SAM" id="MobiDB-lite"/>
    </source>
</evidence>
<dbReference type="AlphaFoldDB" id="A0A9W6MDR6"/>
<feature type="transmembrane region" description="Helical" evidence="2">
    <location>
        <begin position="47"/>
        <end position="66"/>
    </location>
</feature>
<gene>
    <name evidence="3" type="ORF">GCM10017600_36010</name>
</gene>
<name>A0A9W6MDR6_9ACTN</name>
<feature type="region of interest" description="Disordered" evidence="1">
    <location>
        <begin position="316"/>
        <end position="342"/>
    </location>
</feature>
<proteinExistence type="predicted"/>
<evidence type="ECO:0000256" key="2">
    <source>
        <dbReference type="SAM" id="Phobius"/>
    </source>
</evidence>
<reference evidence="3" key="2">
    <citation type="submission" date="2023-01" db="EMBL/GenBank/DDBJ databases">
        <authorList>
            <person name="Sun Q."/>
            <person name="Evtushenko L."/>
        </authorList>
    </citation>
    <scope>NUCLEOTIDE SEQUENCE</scope>
    <source>
        <strain evidence="3">VKM Ac-2007</strain>
    </source>
</reference>
<evidence type="ECO:0000313" key="3">
    <source>
        <dbReference type="EMBL" id="GLK10195.1"/>
    </source>
</evidence>